<dbReference type="RefSeq" id="XP_035343327.1">
    <property type="nucleotide sequence ID" value="XM_035487434.1"/>
</dbReference>
<name>A0A7H8QT84_TALRU</name>
<reference evidence="3" key="1">
    <citation type="submission" date="2020-06" db="EMBL/GenBank/DDBJ databases">
        <title>A chromosome-scale genome assembly of Talaromyces rugulosus W13939.</title>
        <authorList>
            <person name="Wang B."/>
            <person name="Guo L."/>
            <person name="Ye K."/>
            <person name="Wang L."/>
        </authorList>
    </citation>
    <scope>NUCLEOTIDE SEQUENCE [LARGE SCALE GENOMIC DNA]</scope>
    <source>
        <strain evidence="3">W13939</strain>
    </source>
</reference>
<dbReference type="AlphaFoldDB" id="A0A7H8QT84"/>
<proteinExistence type="predicted"/>
<dbReference type="OrthoDB" id="5313079at2759"/>
<evidence type="ECO:0000313" key="2">
    <source>
        <dbReference type="EMBL" id="QKX57149.1"/>
    </source>
</evidence>
<dbReference type="GeneID" id="55991759"/>
<keyword evidence="3" id="KW-1185">Reference proteome</keyword>
<dbReference type="EMBL" id="CP055899">
    <property type="protein sequence ID" value="QKX57149.1"/>
    <property type="molecule type" value="Genomic_DNA"/>
</dbReference>
<feature type="compositionally biased region" description="Low complexity" evidence="1">
    <location>
        <begin position="40"/>
        <end position="56"/>
    </location>
</feature>
<organism evidence="2 3">
    <name type="scientific">Talaromyces rugulosus</name>
    <name type="common">Penicillium rugulosum</name>
    <dbReference type="NCBI Taxonomy" id="121627"/>
    <lineage>
        <taxon>Eukaryota</taxon>
        <taxon>Fungi</taxon>
        <taxon>Dikarya</taxon>
        <taxon>Ascomycota</taxon>
        <taxon>Pezizomycotina</taxon>
        <taxon>Eurotiomycetes</taxon>
        <taxon>Eurotiomycetidae</taxon>
        <taxon>Eurotiales</taxon>
        <taxon>Trichocomaceae</taxon>
        <taxon>Talaromyces</taxon>
        <taxon>Talaromyces sect. Islandici</taxon>
    </lineage>
</organism>
<accession>A0A7H8QT84</accession>
<protein>
    <recommendedName>
        <fullName evidence="4">RGS domain-containing protein</fullName>
    </recommendedName>
</protein>
<sequence length="335" mass="37270">MVSPKWPAPLFSGKLRKILDRSVTPDPSKDTNKQTEIPEETTPQTSSSVPHHPSTHLQEHHPSLTETNSQAAFSHALRHEFNDLFFFACNQTVSGENVLFLHLVQCWKACWSLISLDTDSNICTKRADAECPLRRKIFSVAVEMYYDFVNPSTACKVPLNLEYGLAATLDTVFGDAAMSIPTSVQHERTVVAPFMVLDREDGIIGYHDLLGLWWDLVSSTDETNNNEDHLHEKPLPALPANTTTADSFRLLKMKSRVSKTAAIPESFCKSIFDNVESSVHFMVLRDTFPKYISWCKLKDIESGSSIKAGGKLLEKKKGGMGAPVDTINSDLKMAG</sequence>
<evidence type="ECO:0000256" key="1">
    <source>
        <dbReference type="SAM" id="MobiDB-lite"/>
    </source>
</evidence>
<dbReference type="Proteomes" id="UP000509510">
    <property type="component" value="Chromosome II"/>
</dbReference>
<dbReference type="KEGG" id="trg:TRUGW13939_04257"/>
<feature type="region of interest" description="Disordered" evidence="1">
    <location>
        <begin position="17"/>
        <end position="65"/>
    </location>
</feature>
<evidence type="ECO:0008006" key="4">
    <source>
        <dbReference type="Google" id="ProtNLM"/>
    </source>
</evidence>
<gene>
    <name evidence="2" type="ORF">TRUGW13939_04257</name>
</gene>
<evidence type="ECO:0000313" key="3">
    <source>
        <dbReference type="Proteomes" id="UP000509510"/>
    </source>
</evidence>